<dbReference type="RefSeq" id="WP_125578841.1">
    <property type="nucleotide sequence ID" value="NZ_JBHTOF010000016.1"/>
</dbReference>
<gene>
    <name evidence="2" type="ORF">ACFQ4L_01255</name>
</gene>
<dbReference type="EMBL" id="JBHTOF010000016">
    <property type="protein sequence ID" value="MFD1464720.1"/>
    <property type="molecule type" value="Genomic_DNA"/>
</dbReference>
<dbReference type="Pfam" id="PF08401">
    <property type="entry name" value="ArdcN"/>
    <property type="match status" value="1"/>
</dbReference>
<evidence type="ECO:0000313" key="2">
    <source>
        <dbReference type="EMBL" id="MFD1464720.1"/>
    </source>
</evidence>
<evidence type="ECO:0000259" key="1">
    <source>
        <dbReference type="Pfam" id="PF08401"/>
    </source>
</evidence>
<organism evidence="2 3">
    <name type="scientific">Lapidilactobacillus mulanensis</name>
    <dbReference type="NCBI Taxonomy" id="2485999"/>
    <lineage>
        <taxon>Bacteria</taxon>
        <taxon>Bacillati</taxon>
        <taxon>Bacillota</taxon>
        <taxon>Bacilli</taxon>
        <taxon>Lactobacillales</taxon>
        <taxon>Lactobacillaceae</taxon>
        <taxon>Lapidilactobacillus</taxon>
    </lineage>
</organism>
<evidence type="ECO:0000313" key="3">
    <source>
        <dbReference type="Proteomes" id="UP001597244"/>
    </source>
</evidence>
<dbReference type="InterPro" id="IPR013610">
    <property type="entry name" value="ArdC_N"/>
</dbReference>
<comment type="caution">
    <text evidence="2">The sequence shown here is derived from an EMBL/GenBank/DDBJ whole genome shotgun (WGS) entry which is preliminary data.</text>
</comment>
<protein>
    <submittedName>
        <fullName evidence="2">ArdC-like ssDNA-binding domain-containing protein</fullName>
    </submittedName>
</protein>
<feature type="domain" description="N-terminal" evidence="1">
    <location>
        <begin position="27"/>
        <end position="105"/>
    </location>
</feature>
<dbReference type="Proteomes" id="UP001597244">
    <property type="component" value="Unassembled WGS sequence"/>
</dbReference>
<reference evidence="3" key="1">
    <citation type="journal article" date="2019" name="Int. J. Syst. Evol. Microbiol.">
        <title>The Global Catalogue of Microorganisms (GCM) 10K type strain sequencing project: providing services to taxonomists for standard genome sequencing and annotation.</title>
        <authorList>
            <consortium name="The Broad Institute Genomics Platform"/>
            <consortium name="The Broad Institute Genome Sequencing Center for Infectious Disease"/>
            <person name="Wu L."/>
            <person name="Ma J."/>
        </authorList>
    </citation>
    <scope>NUCLEOTIDE SEQUENCE [LARGE SCALE GENOMIC DNA]</scope>
    <source>
        <strain evidence="3">CCM 8951</strain>
    </source>
</reference>
<proteinExistence type="predicted"/>
<keyword evidence="3" id="KW-1185">Reference proteome</keyword>
<accession>A0ABW4DJ80</accession>
<sequence length="374" mass="42264">MPSKADINAWKAQLVAQAEQQILKLTDSDRFKQYLNTLAKFHHYSARNIDLIYAQNPQATQVAGFKQWQTAFNRTVNRGAKAIRIAAPIIKKLTPAEKKRLDTTDERAIVGYRYLPIFDVAQTSGEPVLSAKDFVKENLADHQNVTSLYNAFKDYLNQQTDLKVSEVPLATLNGAKGYFQPSTNEIVIGGDEPDNALKLKTLYHEYAHSQLHGLKSAFKDRPRAYQETQAEAVAYVAMQNIGVDTGNYSLGYVATWAKDKAVIHSALSEIQQVSNKVIELSDGLTKQLGLQEAQKEPEHDLKKLSAQSLNKSYQSLQQQVQQTTNSQQKAQFKNQLHEIYEEISERTQKQLQAFAEQNLEIKQLDLEPNQSPKR</sequence>
<name>A0ABW4DJ80_9LACO</name>